<dbReference type="EMBL" id="PFMI01000027">
    <property type="protein sequence ID" value="PIZ00990.1"/>
    <property type="molecule type" value="Genomic_DNA"/>
</dbReference>
<proteinExistence type="predicted"/>
<evidence type="ECO:0000313" key="1">
    <source>
        <dbReference type="EMBL" id="PIZ00990.1"/>
    </source>
</evidence>
<organism evidence="1 2">
    <name type="scientific">bacterium (Candidatus Gribaldobacteria) CG_4_10_14_0_8_um_filter_33_9</name>
    <dbReference type="NCBI Taxonomy" id="2014266"/>
    <lineage>
        <taxon>Bacteria</taxon>
        <taxon>Candidatus Gribaldobacteria</taxon>
    </lineage>
</organism>
<comment type="caution">
    <text evidence="1">The sequence shown here is derived from an EMBL/GenBank/DDBJ whole genome shotgun (WGS) entry which is preliminary data.</text>
</comment>
<reference evidence="2" key="1">
    <citation type="submission" date="2017-09" db="EMBL/GenBank/DDBJ databases">
        <title>Depth-based differentiation of microbial function through sediment-hosted aquifers and enrichment of novel symbionts in the deep terrestrial subsurface.</title>
        <authorList>
            <person name="Probst A.J."/>
            <person name="Ladd B."/>
            <person name="Jarett J.K."/>
            <person name="Geller-Mcgrath D.E."/>
            <person name="Sieber C.M.K."/>
            <person name="Emerson J.B."/>
            <person name="Anantharaman K."/>
            <person name="Thomas B.C."/>
            <person name="Malmstrom R."/>
            <person name="Stieglmeier M."/>
            <person name="Klingl A."/>
            <person name="Woyke T."/>
            <person name="Ryan C.M."/>
            <person name="Banfield J.F."/>
        </authorList>
    </citation>
    <scope>NUCLEOTIDE SEQUENCE [LARGE SCALE GENOMIC DNA]</scope>
</reference>
<gene>
    <name evidence="1" type="ORF">COY61_01000</name>
</gene>
<dbReference type="AlphaFoldDB" id="A0A2M7RNC8"/>
<dbReference type="InterPro" id="IPR014710">
    <property type="entry name" value="RmlC-like_jellyroll"/>
</dbReference>
<dbReference type="Gene3D" id="2.60.120.10">
    <property type="entry name" value="Jelly Rolls"/>
    <property type="match status" value="1"/>
</dbReference>
<protein>
    <submittedName>
        <fullName evidence="1">Sugar epimerase</fullName>
    </submittedName>
</protein>
<dbReference type="InterPro" id="IPR011051">
    <property type="entry name" value="RmlC_Cupin_sf"/>
</dbReference>
<evidence type="ECO:0000313" key="2">
    <source>
        <dbReference type="Proteomes" id="UP000229371"/>
    </source>
</evidence>
<name>A0A2M7RNC8_9BACT</name>
<dbReference type="SUPFAM" id="SSF51182">
    <property type="entry name" value="RmlC-like cupins"/>
    <property type="match status" value="1"/>
</dbReference>
<dbReference type="Proteomes" id="UP000229371">
    <property type="component" value="Unassembled WGS sequence"/>
</dbReference>
<accession>A0A2M7RNC8</accession>
<sequence>MISLFKGEIAADDRGTVKFVNDFNFVDVKRFYQVENHRKGYIRAWHAHAGEGKYVFVSAGAALIGSVELSPTELEKIRRKLAKTNFYMDEVSSSSIRGDVLCEEIPKVLWIPPYHANGAMTLRENTKIIYFSTATLEESKGDDIRFPYDTWNIWKEDFR</sequence>